<evidence type="ECO:0000259" key="6">
    <source>
        <dbReference type="PROSITE" id="PS50937"/>
    </source>
</evidence>
<evidence type="ECO:0000256" key="1">
    <source>
        <dbReference type="ARBA" id="ARBA00005163"/>
    </source>
</evidence>
<keyword evidence="4" id="KW-0808">Transferase</keyword>
<dbReference type="GO" id="GO:0006355">
    <property type="term" value="P:regulation of DNA-templated transcription"/>
    <property type="evidence" value="ECO:0007669"/>
    <property type="project" value="InterPro"/>
</dbReference>
<dbReference type="EC" id="2.3.3.16" evidence="3"/>
<sequence>MRLLTTEQVAERLGVKPATVYAYVSRGLLPSRRNAAGKGSLFDKADVDALIAGRKRATPNIQTGITLIRDGGLFYRGHDAVELARTRTYEEVAGLLWTSEPQASPFRVDAGLRELAERVGALLPASARLADRLRVTVATIAAADPLRFDTSPVAVVTTGRTLIGTMVAALPVRGQPPASSGGVSRSFGSASVPSGAEPVPSEADLAPSGGEVAPPGVGAAASGVGAAVFGAAPVSSGGEVAPSEAGPVSLAELLWPRLTQRPMSEKDRRMLEVALILLADHDIAASTLAARVAASTRAHPYAVISAGLAALDGPLHGAASEHVYPLLARAVDGADPVAIVSEHLRSGGGIPGFGHPLYPSGDPRATVLLDLLGDHPVREAAAGLADAVRTRSGILPNIDLALAALTLGHDMPADAGEAIFAVARTAGWLAHALEEYANRPARFRPTGQYSGLPPAPL</sequence>
<dbReference type="PROSITE" id="PS50937">
    <property type="entry name" value="HTH_MERR_2"/>
    <property type="match status" value="1"/>
</dbReference>
<reference evidence="7 8" key="1">
    <citation type="submission" date="2017-06" db="EMBL/GenBank/DDBJ databases">
        <authorList>
            <person name="Kim H.J."/>
            <person name="Triplett B.A."/>
        </authorList>
    </citation>
    <scope>NUCLEOTIDE SEQUENCE [LARGE SCALE GENOMIC DNA]</scope>
    <source>
        <strain evidence="7 8">DSM 43151</strain>
    </source>
</reference>
<proteinExistence type="inferred from homology"/>
<dbReference type="GO" id="GO:0005829">
    <property type="term" value="C:cytosol"/>
    <property type="evidence" value="ECO:0007669"/>
    <property type="project" value="TreeGrafter"/>
</dbReference>
<dbReference type="InterPro" id="IPR002020">
    <property type="entry name" value="Citrate_synthase"/>
</dbReference>
<dbReference type="EMBL" id="FZNR01000033">
    <property type="protein sequence ID" value="SNT01503.1"/>
    <property type="molecule type" value="Genomic_DNA"/>
</dbReference>
<evidence type="ECO:0000256" key="5">
    <source>
        <dbReference type="SAM" id="MobiDB-lite"/>
    </source>
</evidence>
<organism evidence="7 8">
    <name type="scientific">Actinoplanes regularis</name>
    <dbReference type="NCBI Taxonomy" id="52697"/>
    <lineage>
        <taxon>Bacteria</taxon>
        <taxon>Bacillati</taxon>
        <taxon>Actinomycetota</taxon>
        <taxon>Actinomycetes</taxon>
        <taxon>Micromonosporales</taxon>
        <taxon>Micromonosporaceae</taxon>
        <taxon>Actinoplanes</taxon>
    </lineage>
</organism>
<dbReference type="InterPro" id="IPR000551">
    <property type="entry name" value="MerR-type_HTH_dom"/>
</dbReference>
<dbReference type="GO" id="GO:0005975">
    <property type="term" value="P:carbohydrate metabolic process"/>
    <property type="evidence" value="ECO:0007669"/>
    <property type="project" value="TreeGrafter"/>
</dbReference>
<dbReference type="Gene3D" id="1.10.1660.10">
    <property type="match status" value="1"/>
</dbReference>
<dbReference type="NCBIfam" id="TIGR01764">
    <property type="entry name" value="excise"/>
    <property type="match status" value="1"/>
</dbReference>
<accession>A0A239J8B2</accession>
<comment type="pathway">
    <text evidence="1">Carbohydrate metabolism; tricarboxylic acid cycle.</text>
</comment>
<evidence type="ECO:0000256" key="2">
    <source>
        <dbReference type="ARBA" id="ARBA00010566"/>
    </source>
</evidence>
<dbReference type="GO" id="GO:0003677">
    <property type="term" value="F:DNA binding"/>
    <property type="evidence" value="ECO:0007669"/>
    <property type="project" value="InterPro"/>
</dbReference>
<dbReference type="SUPFAM" id="SSF46955">
    <property type="entry name" value="Putative DNA-binding domain"/>
    <property type="match status" value="1"/>
</dbReference>
<dbReference type="AlphaFoldDB" id="A0A239J8B2"/>
<dbReference type="Pfam" id="PF00285">
    <property type="entry name" value="Citrate_synt"/>
    <property type="match status" value="2"/>
</dbReference>
<dbReference type="InterPro" id="IPR016142">
    <property type="entry name" value="Citrate_synth-like_lrg_a-sub"/>
</dbReference>
<protein>
    <recommendedName>
        <fullName evidence="3">citrate synthase (unknown stereospecificity)</fullName>
        <ecNumber evidence="3">2.3.3.16</ecNumber>
    </recommendedName>
</protein>
<feature type="region of interest" description="Disordered" evidence="5">
    <location>
        <begin position="174"/>
        <end position="206"/>
    </location>
</feature>
<dbReference type="PRINTS" id="PR00143">
    <property type="entry name" value="CITRTSNTHASE"/>
</dbReference>
<evidence type="ECO:0000313" key="7">
    <source>
        <dbReference type="EMBL" id="SNT01503.1"/>
    </source>
</evidence>
<dbReference type="PANTHER" id="PTHR11739:SF4">
    <property type="entry name" value="CITRATE SYNTHASE, PEROXISOMAL"/>
    <property type="match status" value="1"/>
</dbReference>
<dbReference type="InterPro" id="IPR036969">
    <property type="entry name" value="Citrate_synthase_sf"/>
</dbReference>
<dbReference type="Gene3D" id="1.10.230.10">
    <property type="entry name" value="Cytochrome P450-Terp, domain 2"/>
    <property type="match status" value="1"/>
</dbReference>
<dbReference type="InterPro" id="IPR010093">
    <property type="entry name" value="SinI_DNA-bd"/>
</dbReference>
<dbReference type="Gene3D" id="1.10.580.10">
    <property type="entry name" value="Citrate Synthase, domain 1"/>
    <property type="match status" value="2"/>
</dbReference>
<dbReference type="OrthoDB" id="9800864at2"/>
<dbReference type="Proteomes" id="UP000198415">
    <property type="component" value="Unassembled WGS sequence"/>
</dbReference>
<dbReference type="PANTHER" id="PTHR11739">
    <property type="entry name" value="CITRATE SYNTHASE"/>
    <property type="match status" value="1"/>
</dbReference>
<dbReference type="InterPro" id="IPR009061">
    <property type="entry name" value="DNA-bd_dom_put_sf"/>
</dbReference>
<comment type="similarity">
    <text evidence="2">Belongs to the citrate synthase family.</text>
</comment>
<evidence type="ECO:0000256" key="3">
    <source>
        <dbReference type="ARBA" id="ARBA00012972"/>
    </source>
</evidence>
<dbReference type="RefSeq" id="WP_089298839.1">
    <property type="nucleotide sequence ID" value="NZ_FZNR01000033.1"/>
</dbReference>
<dbReference type="InterPro" id="IPR016143">
    <property type="entry name" value="Citrate_synth-like_sm_a-sub"/>
</dbReference>
<gene>
    <name evidence="7" type="ORF">SAMN06264365_13321</name>
</gene>
<keyword evidence="8" id="KW-1185">Reference proteome</keyword>
<evidence type="ECO:0000256" key="4">
    <source>
        <dbReference type="ARBA" id="ARBA00022679"/>
    </source>
</evidence>
<dbReference type="UniPathway" id="UPA00223"/>
<dbReference type="SUPFAM" id="SSF48256">
    <property type="entry name" value="Citrate synthase"/>
    <property type="match status" value="1"/>
</dbReference>
<dbReference type="InterPro" id="IPR041657">
    <property type="entry name" value="HTH_17"/>
</dbReference>
<dbReference type="GO" id="GO:0006099">
    <property type="term" value="P:tricarboxylic acid cycle"/>
    <property type="evidence" value="ECO:0007669"/>
    <property type="project" value="UniProtKB-UniPathway"/>
</dbReference>
<feature type="domain" description="HTH merR-type" evidence="6">
    <location>
        <begin position="3"/>
        <end position="50"/>
    </location>
</feature>
<dbReference type="Pfam" id="PF12728">
    <property type="entry name" value="HTH_17"/>
    <property type="match status" value="1"/>
</dbReference>
<dbReference type="GO" id="GO:0036440">
    <property type="term" value="F:citrate synthase activity"/>
    <property type="evidence" value="ECO:0007669"/>
    <property type="project" value="UniProtKB-EC"/>
</dbReference>
<name>A0A239J8B2_9ACTN</name>
<feature type="compositionally biased region" description="Polar residues" evidence="5">
    <location>
        <begin position="177"/>
        <end position="192"/>
    </location>
</feature>
<evidence type="ECO:0000313" key="8">
    <source>
        <dbReference type="Proteomes" id="UP000198415"/>
    </source>
</evidence>